<dbReference type="InterPro" id="IPR011006">
    <property type="entry name" value="CheY-like_superfamily"/>
</dbReference>
<comment type="caution">
    <text evidence="4">The sequence shown here is derived from an EMBL/GenBank/DDBJ whole genome shotgun (WGS) entry which is preliminary data.</text>
</comment>
<gene>
    <name evidence="4" type="ORF">A2113_02115</name>
</gene>
<keyword evidence="1 2" id="KW-0597">Phosphoprotein</keyword>
<dbReference type="PANTHER" id="PTHR44591:SF3">
    <property type="entry name" value="RESPONSE REGULATORY DOMAIN-CONTAINING PROTEIN"/>
    <property type="match status" value="1"/>
</dbReference>
<accession>A0A1G1W4Y8</accession>
<evidence type="ECO:0000256" key="2">
    <source>
        <dbReference type="PROSITE-ProRule" id="PRU00169"/>
    </source>
</evidence>
<dbReference type="SMART" id="SM00448">
    <property type="entry name" value="REC"/>
    <property type="match status" value="1"/>
</dbReference>
<name>A0A1G1W4Y8_9BACT</name>
<dbReference type="STRING" id="1802591.A2113_02115"/>
<dbReference type="GO" id="GO:0000160">
    <property type="term" value="P:phosphorelay signal transduction system"/>
    <property type="evidence" value="ECO:0007669"/>
    <property type="project" value="InterPro"/>
</dbReference>
<proteinExistence type="predicted"/>
<reference evidence="4 5" key="1">
    <citation type="journal article" date="2016" name="Nat. Commun.">
        <title>Thousands of microbial genomes shed light on interconnected biogeochemical processes in an aquifer system.</title>
        <authorList>
            <person name="Anantharaman K."/>
            <person name="Brown C.T."/>
            <person name="Hug L.A."/>
            <person name="Sharon I."/>
            <person name="Castelle C.J."/>
            <person name="Probst A.J."/>
            <person name="Thomas B.C."/>
            <person name="Singh A."/>
            <person name="Wilkins M.J."/>
            <person name="Karaoz U."/>
            <person name="Brodie E.L."/>
            <person name="Williams K.H."/>
            <person name="Hubbard S.S."/>
            <person name="Banfield J.F."/>
        </authorList>
    </citation>
    <scope>NUCLEOTIDE SEQUENCE [LARGE SCALE GENOMIC DNA]</scope>
</reference>
<evidence type="ECO:0000313" key="5">
    <source>
        <dbReference type="Proteomes" id="UP000176299"/>
    </source>
</evidence>
<dbReference type="AlphaFoldDB" id="A0A1G1W4Y8"/>
<dbReference type="PROSITE" id="PS50110">
    <property type="entry name" value="RESPONSE_REGULATORY"/>
    <property type="match status" value="1"/>
</dbReference>
<dbReference type="Pfam" id="PF00072">
    <property type="entry name" value="Response_reg"/>
    <property type="match status" value="1"/>
</dbReference>
<dbReference type="Gene3D" id="3.40.50.2300">
    <property type="match status" value="1"/>
</dbReference>
<dbReference type="InterPro" id="IPR001789">
    <property type="entry name" value="Sig_transdc_resp-reg_receiver"/>
</dbReference>
<dbReference type="PANTHER" id="PTHR44591">
    <property type="entry name" value="STRESS RESPONSE REGULATOR PROTEIN 1"/>
    <property type="match status" value="1"/>
</dbReference>
<dbReference type="InterPro" id="IPR050595">
    <property type="entry name" value="Bact_response_regulator"/>
</dbReference>
<dbReference type="EMBL" id="MHCN01000001">
    <property type="protein sequence ID" value="OGY22664.1"/>
    <property type="molecule type" value="Genomic_DNA"/>
</dbReference>
<sequence>MAKILLIEDDALFVKMYQKKLSREGMTLLAAYDGEQGVEMTKAEKPDLIILDLMLPKMAGSEVLKQIKDEPSTNSIPVIVLTNLSTSSEEVNRCIEMGVKETFLKTDVTPAQVVEAIKKYTK</sequence>
<dbReference type="Proteomes" id="UP000176299">
    <property type="component" value="Unassembled WGS sequence"/>
</dbReference>
<protein>
    <recommendedName>
        <fullName evidence="3">Response regulatory domain-containing protein</fullName>
    </recommendedName>
</protein>
<evidence type="ECO:0000259" key="3">
    <source>
        <dbReference type="PROSITE" id="PS50110"/>
    </source>
</evidence>
<evidence type="ECO:0000313" key="4">
    <source>
        <dbReference type="EMBL" id="OGY22664.1"/>
    </source>
</evidence>
<evidence type="ECO:0000256" key="1">
    <source>
        <dbReference type="ARBA" id="ARBA00022553"/>
    </source>
</evidence>
<dbReference type="SUPFAM" id="SSF52172">
    <property type="entry name" value="CheY-like"/>
    <property type="match status" value="1"/>
</dbReference>
<feature type="modified residue" description="4-aspartylphosphate" evidence="2">
    <location>
        <position position="52"/>
    </location>
</feature>
<organism evidence="4 5">
    <name type="scientific">Candidatus Woykebacteria bacterium GWA1_44_8</name>
    <dbReference type="NCBI Taxonomy" id="1802591"/>
    <lineage>
        <taxon>Bacteria</taxon>
        <taxon>Candidatus Woykeibacteriota</taxon>
    </lineage>
</organism>
<feature type="domain" description="Response regulatory" evidence="3">
    <location>
        <begin position="3"/>
        <end position="121"/>
    </location>
</feature>